<evidence type="ECO:0000259" key="13">
    <source>
        <dbReference type="PROSITE" id="PS50157"/>
    </source>
</evidence>
<feature type="domain" description="C2H2-type" evidence="13">
    <location>
        <begin position="623"/>
        <end position="650"/>
    </location>
</feature>
<name>A0A1I8NDY2_MUSDO</name>
<dbReference type="FunFam" id="3.30.160.60:FF:000130">
    <property type="entry name" value="Spalt-like transcription factor 4"/>
    <property type="match status" value="1"/>
</dbReference>
<dbReference type="Pfam" id="PF00096">
    <property type="entry name" value="zf-C2H2"/>
    <property type="match status" value="5"/>
</dbReference>
<dbReference type="InterPro" id="IPR013087">
    <property type="entry name" value="Znf_C2H2_type"/>
</dbReference>
<proteinExistence type="predicted"/>
<comment type="subcellular location">
    <subcellularLocation>
        <location evidence="1">Nucleus</location>
    </subcellularLocation>
</comment>
<evidence type="ECO:0000256" key="11">
    <source>
        <dbReference type="SAM" id="Coils"/>
    </source>
</evidence>
<feature type="binding site" evidence="10">
    <location>
        <position position="69"/>
    </location>
    <ligand>
        <name>Zn(2+)</name>
        <dbReference type="ChEBI" id="CHEBI:29105"/>
    </ligand>
</feature>
<dbReference type="Pfam" id="PF07776">
    <property type="entry name" value="zf-AD"/>
    <property type="match status" value="1"/>
</dbReference>
<keyword evidence="8" id="KW-0539">Nucleus</keyword>
<evidence type="ECO:0000259" key="14">
    <source>
        <dbReference type="PROSITE" id="PS51915"/>
    </source>
</evidence>
<protein>
    <recommendedName>
        <fullName evidence="16">Zinc-finger double domain protein</fullName>
    </recommendedName>
</protein>
<evidence type="ECO:0000256" key="5">
    <source>
        <dbReference type="ARBA" id="ARBA00022833"/>
    </source>
</evidence>
<dbReference type="InterPro" id="IPR036236">
    <property type="entry name" value="Znf_C2H2_sf"/>
</dbReference>
<reference evidence="15" key="1">
    <citation type="submission" date="2020-05" db="UniProtKB">
        <authorList>
            <consortium name="EnsemblMetazoa"/>
        </authorList>
    </citation>
    <scope>IDENTIFICATION</scope>
    <source>
        <strain evidence="15">Aabys</strain>
    </source>
</reference>
<evidence type="ECO:0000256" key="2">
    <source>
        <dbReference type="ARBA" id="ARBA00022723"/>
    </source>
</evidence>
<dbReference type="GO" id="GO:0005634">
    <property type="term" value="C:nucleus"/>
    <property type="evidence" value="ECO:0007669"/>
    <property type="project" value="UniProtKB-SubCell"/>
</dbReference>
<keyword evidence="2 10" id="KW-0479">Metal-binding</keyword>
<keyword evidence="4 9" id="KW-0863">Zinc-finger</keyword>
<feature type="domain" description="C2H2-type" evidence="13">
    <location>
        <begin position="567"/>
        <end position="594"/>
    </location>
</feature>
<accession>A0A1I8NDY2</accession>
<dbReference type="AlphaFoldDB" id="A0A1I8NDY2"/>
<evidence type="ECO:0000313" key="15">
    <source>
        <dbReference type="EnsemblMetazoa" id="MDOA014206-PA"/>
    </source>
</evidence>
<feature type="compositionally biased region" description="Polar residues" evidence="12">
    <location>
        <begin position="244"/>
        <end position="256"/>
    </location>
</feature>
<dbReference type="VEuPathDB" id="VectorBase:MDOMA2_016599"/>
<dbReference type="eggNOG" id="KOG1721">
    <property type="taxonomic scope" value="Eukaryota"/>
</dbReference>
<dbReference type="KEGG" id="mde:101887463"/>
<gene>
    <name evidence="15" type="primary">101887463</name>
</gene>
<dbReference type="PROSITE" id="PS51915">
    <property type="entry name" value="ZAD"/>
    <property type="match status" value="1"/>
</dbReference>
<dbReference type="PANTHER" id="PTHR24394:SF44">
    <property type="entry name" value="ZINC FINGER PROTEIN 271-LIKE"/>
    <property type="match status" value="1"/>
</dbReference>
<dbReference type="InterPro" id="IPR012934">
    <property type="entry name" value="Znf_AD"/>
</dbReference>
<dbReference type="OrthoDB" id="8922241at2759"/>
<feature type="region of interest" description="Disordered" evidence="12">
    <location>
        <begin position="380"/>
        <end position="400"/>
    </location>
</feature>
<dbReference type="SUPFAM" id="SSF57667">
    <property type="entry name" value="beta-beta-alpha zinc fingers"/>
    <property type="match status" value="3"/>
</dbReference>
<dbReference type="FunFam" id="3.30.160.60:FF:001715">
    <property type="match status" value="1"/>
</dbReference>
<keyword evidence="7" id="KW-0804">Transcription</keyword>
<feature type="coiled-coil region" evidence="11">
    <location>
        <begin position="129"/>
        <end position="223"/>
    </location>
</feature>
<dbReference type="SMART" id="SM00868">
    <property type="entry name" value="zf-AD"/>
    <property type="match status" value="1"/>
</dbReference>
<dbReference type="Gene3D" id="3.40.1800.20">
    <property type="match status" value="1"/>
</dbReference>
<evidence type="ECO:0000256" key="8">
    <source>
        <dbReference type="ARBA" id="ARBA00023242"/>
    </source>
</evidence>
<evidence type="ECO:0000256" key="1">
    <source>
        <dbReference type="ARBA" id="ARBA00004123"/>
    </source>
</evidence>
<feature type="domain" description="C2H2-type" evidence="13">
    <location>
        <begin position="595"/>
        <end position="622"/>
    </location>
</feature>
<feature type="binding site" evidence="10">
    <location>
        <position position="16"/>
    </location>
    <ligand>
        <name>Zn(2+)</name>
        <dbReference type="ChEBI" id="CHEBI:29105"/>
    </ligand>
</feature>
<evidence type="ECO:0000256" key="10">
    <source>
        <dbReference type="PROSITE-ProRule" id="PRU01263"/>
    </source>
</evidence>
<feature type="binding site" evidence="10">
    <location>
        <position position="13"/>
    </location>
    <ligand>
        <name>Zn(2+)</name>
        <dbReference type="ChEBI" id="CHEBI:29105"/>
    </ligand>
</feature>
<keyword evidence="3" id="KW-0677">Repeat</keyword>
<feature type="domain" description="C2H2-type" evidence="13">
    <location>
        <begin position="655"/>
        <end position="679"/>
    </location>
</feature>
<dbReference type="GO" id="GO:0000981">
    <property type="term" value="F:DNA-binding transcription factor activity, RNA polymerase II-specific"/>
    <property type="evidence" value="ECO:0007669"/>
    <property type="project" value="TreeGrafter"/>
</dbReference>
<evidence type="ECO:0000256" key="3">
    <source>
        <dbReference type="ARBA" id="ARBA00022737"/>
    </source>
</evidence>
<feature type="domain" description="C2H2-type" evidence="13">
    <location>
        <begin position="535"/>
        <end position="562"/>
    </location>
</feature>
<sequence>MGDIDYPNLESICRLCLKEDAGIVSIFPLPEVKLEKNSVHISIPMRIMSCVALEVQSHDGLPAKICPECRYHLEKFYLFRKQSQASDSKLRKHIRLLSLGKKSKVFKKATDDDDDDDELEFQDSIDFIKDHEDKLKADEESKLQRLKDEMKLEKEAELERCKADMKIKCREEVKKEVEQLVRKELQQEMQKELNESIMPKIRNECLQKARESLREEVREECREIEMKTLLDDLQVFLKERQGAQTKTTTVNSQFAASSEEPGTKRPRLSTNTSTIQLIQIGNSTTKPINIFTTNQQIQRQQDKMPTSVKTQSILNEINSDMDINVNGDDNEMEDEEENDCDSDNFFIYDTDEGFELQKKSTMSQASDGDLILSQESGQTYDSADDNLETQGNKPPKTLEPITTTSYRIEDSQNGEIKFLKKSGDDIVLSENNIDDNNVQLQNANIMILDYPTEDGEEEEHLELIDCGEDYINKNMKPIILKTQTIKTSQPIEESEISTNGQQQFTSATVETTTTTTTLMSKTYTLQRQTDTPKTFKCNSCPMVFSTNTSLERHLRTHRKGEETGVSFQCPECQVVVSCASALRRHMYVHCEEKPFICSECGRSFVQKEILKRHMQTHTGVKPYQCEHCDRSFAQRINLKQHINRHHTDEPQIQQHSCHLCPKRFNHASGLSRHLASHSGVAFQCSECDRTFGDRSSIKRHIANKHGGGVFKEPKLEKD</sequence>
<evidence type="ECO:0000256" key="9">
    <source>
        <dbReference type="PROSITE-ProRule" id="PRU00042"/>
    </source>
</evidence>
<feature type="binding site" evidence="10">
    <location>
        <position position="66"/>
    </location>
    <ligand>
        <name>Zn(2+)</name>
        <dbReference type="ChEBI" id="CHEBI:29105"/>
    </ligand>
</feature>
<keyword evidence="11" id="KW-0175">Coiled coil</keyword>
<feature type="region of interest" description="Disordered" evidence="12">
    <location>
        <begin position="244"/>
        <end position="268"/>
    </location>
</feature>
<dbReference type="SMART" id="SM00355">
    <property type="entry name" value="ZnF_C2H2"/>
    <property type="match status" value="6"/>
</dbReference>
<evidence type="ECO:0000256" key="12">
    <source>
        <dbReference type="SAM" id="MobiDB-lite"/>
    </source>
</evidence>
<dbReference type="VEuPathDB" id="VectorBase:MDOA014206"/>
<dbReference type="PROSITE" id="PS50157">
    <property type="entry name" value="ZINC_FINGER_C2H2_2"/>
    <property type="match status" value="6"/>
</dbReference>
<feature type="domain" description="C2H2-type" evidence="13">
    <location>
        <begin position="682"/>
        <end position="707"/>
    </location>
</feature>
<evidence type="ECO:0008006" key="16">
    <source>
        <dbReference type="Google" id="ProtNLM"/>
    </source>
</evidence>
<keyword evidence="5 10" id="KW-0862">Zinc</keyword>
<dbReference type="SUPFAM" id="SSF57716">
    <property type="entry name" value="Glucocorticoid receptor-like (DNA-binding domain)"/>
    <property type="match status" value="1"/>
</dbReference>
<organism evidence="15">
    <name type="scientific">Musca domestica</name>
    <name type="common">House fly</name>
    <dbReference type="NCBI Taxonomy" id="7370"/>
    <lineage>
        <taxon>Eukaryota</taxon>
        <taxon>Metazoa</taxon>
        <taxon>Ecdysozoa</taxon>
        <taxon>Arthropoda</taxon>
        <taxon>Hexapoda</taxon>
        <taxon>Insecta</taxon>
        <taxon>Pterygota</taxon>
        <taxon>Neoptera</taxon>
        <taxon>Endopterygota</taxon>
        <taxon>Diptera</taxon>
        <taxon>Brachycera</taxon>
        <taxon>Muscomorpha</taxon>
        <taxon>Muscoidea</taxon>
        <taxon>Muscidae</taxon>
        <taxon>Musca</taxon>
    </lineage>
</organism>
<dbReference type="RefSeq" id="XP_005185623.2">
    <property type="nucleotide sequence ID" value="XM_005185566.4"/>
</dbReference>
<evidence type="ECO:0000256" key="6">
    <source>
        <dbReference type="ARBA" id="ARBA00023015"/>
    </source>
</evidence>
<dbReference type="Gene3D" id="3.30.160.60">
    <property type="entry name" value="Classic Zinc Finger"/>
    <property type="match status" value="5"/>
</dbReference>
<dbReference type="EnsemblMetazoa" id="MDOA014206-RA">
    <property type="protein sequence ID" value="MDOA014206-PA"/>
    <property type="gene ID" value="MDOA014206"/>
</dbReference>
<evidence type="ECO:0000256" key="4">
    <source>
        <dbReference type="ARBA" id="ARBA00022771"/>
    </source>
</evidence>
<feature type="domain" description="ZAD" evidence="14">
    <location>
        <begin position="11"/>
        <end position="93"/>
    </location>
</feature>
<dbReference type="GO" id="GO:0008270">
    <property type="term" value="F:zinc ion binding"/>
    <property type="evidence" value="ECO:0007669"/>
    <property type="project" value="UniProtKB-UniRule"/>
</dbReference>
<dbReference type="PANTHER" id="PTHR24394">
    <property type="entry name" value="ZINC FINGER PROTEIN"/>
    <property type="match status" value="1"/>
</dbReference>
<keyword evidence="6" id="KW-0805">Transcription regulation</keyword>
<evidence type="ECO:0000256" key="7">
    <source>
        <dbReference type="ARBA" id="ARBA00023163"/>
    </source>
</evidence>
<dbReference type="PROSITE" id="PS00028">
    <property type="entry name" value="ZINC_FINGER_C2H2_1"/>
    <property type="match status" value="6"/>
</dbReference>